<gene>
    <name evidence="2" type="ORF">RHAB21_02875</name>
</gene>
<feature type="region of interest" description="Disordered" evidence="1">
    <location>
        <begin position="1"/>
        <end position="21"/>
    </location>
</feature>
<dbReference type="Proteomes" id="UP000601041">
    <property type="component" value="Unassembled WGS sequence"/>
</dbReference>
<accession>A0ABM8PN81</accession>
<proteinExistence type="predicted"/>
<reference evidence="2 3" key="1">
    <citation type="submission" date="2020-11" db="EMBL/GenBank/DDBJ databases">
        <authorList>
            <person name="Lassalle F."/>
        </authorList>
    </citation>
    <scope>NUCLEOTIDE SEQUENCE [LARGE SCALE GENOMIC DNA]</scope>
    <source>
        <strain evidence="2 3">AB21</strain>
    </source>
</reference>
<keyword evidence="3" id="KW-1185">Reference proteome</keyword>
<evidence type="ECO:0000313" key="2">
    <source>
        <dbReference type="EMBL" id="CAD7039105.1"/>
    </source>
</evidence>
<comment type="caution">
    <text evidence="2">The sequence shown here is derived from an EMBL/GenBank/DDBJ whole genome shotgun (WGS) entry which is preliminary data.</text>
</comment>
<sequence>MIASNSMPVPQRTPTERTSERARLLDTPDMIEHLADELRSRSDPCLPREYYLEQVRRQLAGRTGLTNAAAREQIFGRRHMPLQSASVFHAWALRD</sequence>
<dbReference type="RefSeq" id="WP_142588062.1">
    <property type="nucleotide sequence ID" value="NZ_CABFWE030000005.1"/>
</dbReference>
<name>A0ABM8PN81_9HYPH</name>
<organism evidence="2 3">
    <name type="scientific">Pseudorhizobium halotolerans</name>
    <dbReference type="NCBI Taxonomy" id="1233081"/>
    <lineage>
        <taxon>Bacteria</taxon>
        <taxon>Pseudomonadati</taxon>
        <taxon>Pseudomonadota</taxon>
        <taxon>Alphaproteobacteria</taxon>
        <taxon>Hyphomicrobiales</taxon>
        <taxon>Rhizobiaceae</taxon>
        <taxon>Rhizobium/Agrobacterium group</taxon>
        <taxon>Pseudorhizobium</taxon>
    </lineage>
</organism>
<evidence type="ECO:0000313" key="3">
    <source>
        <dbReference type="Proteomes" id="UP000601041"/>
    </source>
</evidence>
<dbReference type="EMBL" id="CABFWE030000005">
    <property type="protein sequence ID" value="CAD7039105.1"/>
    <property type="molecule type" value="Genomic_DNA"/>
</dbReference>
<evidence type="ECO:0000256" key="1">
    <source>
        <dbReference type="SAM" id="MobiDB-lite"/>
    </source>
</evidence>
<protein>
    <submittedName>
        <fullName evidence="2">Uncharacterized protein</fullName>
    </submittedName>
</protein>